<evidence type="ECO:0000313" key="12">
    <source>
        <dbReference type="EMBL" id="WGK93651.1"/>
    </source>
</evidence>
<feature type="region of interest" description="Interaction with tRNA" evidence="9">
    <location>
        <begin position="150"/>
        <end position="152"/>
    </location>
</feature>
<feature type="site" description="Interaction with tRNA" evidence="9">
    <location>
        <position position="378"/>
    </location>
</feature>
<feature type="binding site" evidence="9">
    <location>
        <begin position="7"/>
        <end position="14"/>
    </location>
    <ligand>
        <name>ATP</name>
        <dbReference type="ChEBI" id="CHEBI:30616"/>
    </ligand>
</feature>
<dbReference type="InterPro" id="IPR014729">
    <property type="entry name" value="Rossmann-like_a/b/a_fold"/>
</dbReference>
<comment type="similarity">
    <text evidence="9">Belongs to the MnmA/TRMU family.</text>
</comment>
<feature type="binding site" evidence="9">
    <location>
        <position position="33"/>
    </location>
    <ligand>
        <name>ATP</name>
        <dbReference type="ChEBI" id="CHEBI:30616"/>
    </ligand>
</feature>
<dbReference type="EMBL" id="CP092332">
    <property type="protein sequence ID" value="WGK93651.1"/>
    <property type="molecule type" value="Genomic_DNA"/>
</dbReference>
<comment type="catalytic activity">
    <reaction evidence="8 9">
        <text>S-sulfanyl-L-cysteinyl-[protein] + uridine(34) in tRNA + AH2 + ATP = 2-thiouridine(34) in tRNA + L-cysteinyl-[protein] + A + AMP + diphosphate + H(+)</text>
        <dbReference type="Rhea" id="RHEA:47032"/>
        <dbReference type="Rhea" id="RHEA-COMP:10131"/>
        <dbReference type="Rhea" id="RHEA-COMP:11726"/>
        <dbReference type="Rhea" id="RHEA-COMP:11727"/>
        <dbReference type="Rhea" id="RHEA-COMP:11728"/>
        <dbReference type="ChEBI" id="CHEBI:13193"/>
        <dbReference type="ChEBI" id="CHEBI:15378"/>
        <dbReference type="ChEBI" id="CHEBI:17499"/>
        <dbReference type="ChEBI" id="CHEBI:29950"/>
        <dbReference type="ChEBI" id="CHEBI:30616"/>
        <dbReference type="ChEBI" id="CHEBI:33019"/>
        <dbReference type="ChEBI" id="CHEBI:61963"/>
        <dbReference type="ChEBI" id="CHEBI:65315"/>
        <dbReference type="ChEBI" id="CHEBI:87170"/>
        <dbReference type="ChEBI" id="CHEBI:456215"/>
        <dbReference type="EC" id="2.8.1.13"/>
    </reaction>
</comment>
<dbReference type="PANTHER" id="PTHR11933">
    <property type="entry name" value="TRNA 5-METHYLAMINOMETHYL-2-THIOURIDYLATE -METHYLTRANSFERASE"/>
    <property type="match status" value="1"/>
</dbReference>
<comment type="function">
    <text evidence="9">Catalyzes the 2-thiolation of uridine at the wobble position (U34) of tRNA, leading to the formation of s(2)U34.</text>
</comment>
<keyword evidence="3 9" id="KW-0819">tRNA processing</keyword>
<dbReference type="EC" id="2.8.1.13" evidence="9"/>
<sequence length="395" mass="44327">MKRVVVGLSGGVDSSVAAYLLQQQGYEVIGLFMKNWHDDSVTISNECPWLEDSNDALLVAEKLGIPFQTVDLSEQYKEKIVDYMFNEYEKGRTPNPDVLCNREIKFDVFMKIALSLDADYVATGHYCQKSEIEVDGTTVYQLKAGADTNKDQSYFLCQLSQEQLAKALFPIGNLTKPEVREIAAEMDLITAEKKDSQGLCFIGKVRLPEFLQQKLQPKEGVIVQIDKNHPVYQSIQPEGLSLEERLAFESTKIKYTPEMGKVVGKHQGAHYFTIGQRKGLNVGGTIDPLFIIATDVETNTIYTGLTSQHPGLFRKALFIANSELHWVRTDLALAKGESMEVMARIRYRQPLQKATLYQFETGMYVAFEEPQSAITEGQFVAWHLGEELVGSGVIS</sequence>
<comment type="subcellular location">
    <subcellularLocation>
        <location evidence="9">Cytoplasm</location>
    </subcellularLocation>
</comment>
<name>A0ABY8N2U7_9FLAO</name>
<comment type="caution">
    <text evidence="9">Lacks conserved residue(s) required for the propagation of feature annotation.</text>
</comment>
<dbReference type="Gene3D" id="2.40.30.10">
    <property type="entry name" value="Translation factors"/>
    <property type="match status" value="1"/>
</dbReference>
<dbReference type="HAMAP" id="MF_00144">
    <property type="entry name" value="tRNA_thiouridyl_MnmA"/>
    <property type="match status" value="1"/>
</dbReference>
<feature type="domain" description="tRNA-specific 2-thiouridylase MnmA-like central" evidence="11">
    <location>
        <begin position="242"/>
        <end position="303"/>
    </location>
</feature>
<gene>
    <name evidence="9 12" type="primary">mnmA</name>
    <name evidence="12" type="ORF">MG292_06010</name>
</gene>
<keyword evidence="6 9" id="KW-0694">RNA-binding</keyword>
<reference evidence="12 13" key="2">
    <citation type="submission" date="2023-06" db="EMBL/GenBank/DDBJ databases">
        <title>Complete Genome Sequence of Flavobacterium keumense K3R-10.</title>
        <authorList>
            <person name="Jeong H."/>
            <person name="Jhang S.Y."/>
            <person name="Kim J.N."/>
        </authorList>
    </citation>
    <scope>NUCLEOTIDE SEQUENCE [LARGE SCALE GENOMIC DNA]</scope>
    <source>
        <strain evidence="12 13">K3R-10</strain>
    </source>
</reference>
<accession>A0ABY8N2U7</accession>
<dbReference type="InterPro" id="IPR023382">
    <property type="entry name" value="MnmA-like_central_sf"/>
</dbReference>
<evidence type="ECO:0000256" key="5">
    <source>
        <dbReference type="ARBA" id="ARBA00022840"/>
    </source>
</evidence>
<evidence type="ECO:0000256" key="6">
    <source>
        <dbReference type="ARBA" id="ARBA00022884"/>
    </source>
</evidence>
<dbReference type="InterPro" id="IPR046884">
    <property type="entry name" value="MnmA-like_central"/>
</dbReference>
<evidence type="ECO:0000256" key="7">
    <source>
        <dbReference type="ARBA" id="ARBA00023157"/>
    </source>
</evidence>
<evidence type="ECO:0000256" key="1">
    <source>
        <dbReference type="ARBA" id="ARBA00022555"/>
    </source>
</evidence>
<dbReference type="PANTHER" id="PTHR11933:SF5">
    <property type="entry name" value="MITOCHONDRIAL TRNA-SPECIFIC 2-THIOURIDYLASE 1"/>
    <property type="match status" value="1"/>
</dbReference>
<keyword evidence="13" id="KW-1185">Reference proteome</keyword>
<dbReference type="CDD" id="cd01998">
    <property type="entry name" value="MnmA_TRMU-like"/>
    <property type="match status" value="1"/>
</dbReference>
<feature type="region of interest" description="Interaction with target base in tRNA" evidence="9">
    <location>
        <begin position="95"/>
        <end position="97"/>
    </location>
</feature>
<dbReference type="Proteomes" id="UP001232117">
    <property type="component" value="Chromosome"/>
</dbReference>
<feature type="site" description="Interaction with tRNA" evidence="9">
    <location>
        <position position="125"/>
    </location>
</feature>
<keyword evidence="4 9" id="KW-0547">Nucleotide-binding</keyword>
<dbReference type="GO" id="GO:0103016">
    <property type="term" value="F:tRNA-uridine 2-sulfurtransferase activity"/>
    <property type="evidence" value="ECO:0007669"/>
    <property type="project" value="UniProtKB-EC"/>
</dbReference>
<keyword evidence="1 9" id="KW-0820">tRNA-binding</keyword>
<feature type="domain" description="tRNA-specific 2-thiouridylase MnmA-like C-terminal" evidence="10">
    <location>
        <begin position="321"/>
        <end position="394"/>
    </location>
</feature>
<feature type="binding site" evidence="9">
    <location>
        <position position="124"/>
    </location>
    <ligand>
        <name>ATP</name>
        <dbReference type="ChEBI" id="CHEBI:30616"/>
    </ligand>
</feature>
<evidence type="ECO:0000256" key="4">
    <source>
        <dbReference type="ARBA" id="ARBA00022741"/>
    </source>
</evidence>
<dbReference type="Gene3D" id="3.40.50.620">
    <property type="entry name" value="HUPs"/>
    <property type="match status" value="1"/>
</dbReference>
<dbReference type="Pfam" id="PF20259">
    <property type="entry name" value="tRNA_Me_trans_M"/>
    <property type="match status" value="1"/>
</dbReference>
<evidence type="ECO:0000256" key="2">
    <source>
        <dbReference type="ARBA" id="ARBA00022679"/>
    </source>
</evidence>
<evidence type="ECO:0000313" key="13">
    <source>
        <dbReference type="Proteomes" id="UP001232117"/>
    </source>
</evidence>
<keyword evidence="2 9" id="KW-0808">Transferase</keyword>
<dbReference type="Pfam" id="PF20258">
    <property type="entry name" value="tRNA_Me_trans_C"/>
    <property type="match status" value="1"/>
</dbReference>
<dbReference type="RefSeq" id="WP_264533621.1">
    <property type="nucleotide sequence ID" value="NZ_CP092332.1"/>
</dbReference>
<keyword evidence="5 9" id="KW-0067">ATP-binding</keyword>
<dbReference type="Pfam" id="PF03054">
    <property type="entry name" value="tRNA_Me_trans"/>
    <property type="match status" value="1"/>
</dbReference>
<evidence type="ECO:0000259" key="11">
    <source>
        <dbReference type="Pfam" id="PF20259"/>
    </source>
</evidence>
<feature type="active site" description="Nucleophile" evidence="9">
    <location>
        <position position="100"/>
    </location>
</feature>
<proteinExistence type="inferred from homology"/>
<evidence type="ECO:0000256" key="8">
    <source>
        <dbReference type="ARBA" id="ARBA00051542"/>
    </source>
</evidence>
<organism evidence="12 13">
    <name type="scientific">Flavobacterium keumense</name>
    <dbReference type="NCBI Taxonomy" id="1306518"/>
    <lineage>
        <taxon>Bacteria</taxon>
        <taxon>Pseudomonadati</taxon>
        <taxon>Bacteroidota</taxon>
        <taxon>Flavobacteriia</taxon>
        <taxon>Flavobacteriales</taxon>
        <taxon>Flavobacteriaceae</taxon>
        <taxon>Flavobacterium</taxon>
    </lineage>
</organism>
<protein>
    <recommendedName>
        <fullName evidence="9">tRNA-specific 2-thiouridylase MnmA</fullName>
        <ecNumber evidence="9">2.8.1.13</ecNumber>
    </recommendedName>
</protein>
<keyword evidence="9" id="KW-0963">Cytoplasm</keyword>
<evidence type="ECO:0000259" key="10">
    <source>
        <dbReference type="Pfam" id="PF20258"/>
    </source>
</evidence>
<evidence type="ECO:0000256" key="9">
    <source>
        <dbReference type="HAMAP-Rule" id="MF_00144"/>
    </source>
</evidence>
<dbReference type="InterPro" id="IPR004506">
    <property type="entry name" value="MnmA-like"/>
</dbReference>
<keyword evidence="7" id="KW-1015">Disulfide bond</keyword>
<dbReference type="SUPFAM" id="SSF52402">
    <property type="entry name" value="Adenine nucleotide alpha hydrolases-like"/>
    <property type="match status" value="1"/>
</dbReference>
<dbReference type="NCBIfam" id="TIGR00420">
    <property type="entry name" value="trmU"/>
    <property type="match status" value="1"/>
</dbReference>
<evidence type="ECO:0000256" key="3">
    <source>
        <dbReference type="ARBA" id="ARBA00022694"/>
    </source>
</evidence>
<reference evidence="12 13" key="1">
    <citation type="submission" date="2022-02" db="EMBL/GenBank/DDBJ databases">
        <authorList>
            <person name="Cha I.-T."/>
            <person name="Lee K.-E."/>
            <person name="Park S.-J."/>
        </authorList>
    </citation>
    <scope>NUCLEOTIDE SEQUENCE [LARGE SCALE GENOMIC DNA]</scope>
    <source>
        <strain evidence="12 13">K3R-10</strain>
    </source>
</reference>
<dbReference type="Gene3D" id="2.30.30.280">
    <property type="entry name" value="Adenine nucleotide alpha hydrolases-like domains"/>
    <property type="match status" value="1"/>
</dbReference>
<dbReference type="NCBIfam" id="NF001138">
    <property type="entry name" value="PRK00143.1"/>
    <property type="match status" value="1"/>
</dbReference>
<feature type="region of interest" description="Interaction with tRNA" evidence="9">
    <location>
        <begin position="346"/>
        <end position="347"/>
    </location>
</feature>
<feature type="active site" description="Cysteine persulfide intermediate" evidence="9">
    <location>
        <position position="200"/>
    </location>
</feature>
<dbReference type="InterPro" id="IPR046885">
    <property type="entry name" value="MnmA-like_C"/>
</dbReference>